<feature type="domain" description="VTT" evidence="7">
    <location>
        <begin position="41"/>
        <end position="165"/>
    </location>
</feature>
<evidence type="ECO:0000256" key="3">
    <source>
        <dbReference type="ARBA" id="ARBA00022692"/>
    </source>
</evidence>
<dbReference type="Pfam" id="PF09335">
    <property type="entry name" value="VTT_dom"/>
    <property type="match status" value="1"/>
</dbReference>
<evidence type="ECO:0000256" key="4">
    <source>
        <dbReference type="ARBA" id="ARBA00022989"/>
    </source>
</evidence>
<evidence type="ECO:0000256" key="1">
    <source>
        <dbReference type="ARBA" id="ARBA00004651"/>
    </source>
</evidence>
<protein>
    <submittedName>
        <fullName evidence="8">Membrane protein</fullName>
    </submittedName>
</protein>
<name>A0A6G8F144_9BACT</name>
<reference evidence="8" key="1">
    <citation type="journal article" date="2020" name="J. ISSAAS">
        <title>Lactobacilli and other gastrointestinal microbiota of Peromyscus leucopus, reservoir host for agents of Lyme disease and other zoonoses in North America.</title>
        <authorList>
            <person name="Milovic A."/>
            <person name="Bassam K."/>
            <person name="Shao H."/>
            <person name="Chatzistamou I."/>
            <person name="Tufts D.M."/>
            <person name="Diuk-Wasser M."/>
            <person name="Barbour A.G."/>
        </authorList>
    </citation>
    <scope>NUCLEOTIDE SEQUENCE</scope>
    <source>
        <strain evidence="8">LL70</strain>
    </source>
</reference>
<proteinExistence type="predicted"/>
<accession>A0A6G8F144</accession>
<dbReference type="GO" id="GO:0005886">
    <property type="term" value="C:plasma membrane"/>
    <property type="evidence" value="ECO:0007669"/>
    <property type="project" value="UniProtKB-SubCell"/>
</dbReference>
<evidence type="ECO:0000256" key="6">
    <source>
        <dbReference type="SAM" id="Phobius"/>
    </source>
</evidence>
<evidence type="ECO:0000256" key="5">
    <source>
        <dbReference type="ARBA" id="ARBA00023136"/>
    </source>
</evidence>
<comment type="subcellular location">
    <subcellularLocation>
        <location evidence="1">Cell membrane</location>
        <topology evidence="1">Multi-pass membrane protein</topology>
    </subcellularLocation>
</comment>
<feature type="transmembrane region" description="Helical" evidence="6">
    <location>
        <begin position="145"/>
        <end position="166"/>
    </location>
</feature>
<dbReference type="InterPro" id="IPR051311">
    <property type="entry name" value="DedA_domain"/>
</dbReference>
<evidence type="ECO:0000313" key="8">
    <source>
        <dbReference type="EMBL" id="QIM09912.1"/>
    </source>
</evidence>
<keyword evidence="5 6" id="KW-0472">Membrane</keyword>
<gene>
    <name evidence="8" type="ORF">Prevot485_0110</name>
</gene>
<sequence length="215" mass="23829">MFEQLLSYIGSLLSNIGYPEVFVGMLLESTVIPVPSEIFVPPAAYQAAAGTLNIWLVIFYATLGADCGAVINYAAAYYLGRPIIYSFANSRWGKLCLLNQEKIEKAERYFDEHGVVATLTGRLVPVIRQLISVPAGLAKMNFWRFLLYTTLGAGLWNCVLAAIGYHLHSVVPADQLDAKVAEYYNVIKYGILAVLLLVAVYFVVKKFYKKNASEV</sequence>
<dbReference type="AlphaFoldDB" id="A0A6G8F144"/>
<keyword evidence="4 6" id="KW-1133">Transmembrane helix</keyword>
<organism evidence="8">
    <name type="scientific">uncultured Prevotella sp</name>
    <dbReference type="NCBI Taxonomy" id="159272"/>
    <lineage>
        <taxon>Bacteria</taxon>
        <taxon>Pseudomonadati</taxon>
        <taxon>Bacteroidota</taxon>
        <taxon>Bacteroidia</taxon>
        <taxon>Bacteroidales</taxon>
        <taxon>Prevotellaceae</taxon>
        <taxon>Prevotella</taxon>
        <taxon>environmental samples</taxon>
    </lineage>
</organism>
<dbReference type="EMBL" id="MN990733">
    <property type="protein sequence ID" value="QIM09912.1"/>
    <property type="molecule type" value="Genomic_DNA"/>
</dbReference>
<evidence type="ECO:0000259" key="7">
    <source>
        <dbReference type="Pfam" id="PF09335"/>
    </source>
</evidence>
<dbReference type="InterPro" id="IPR032816">
    <property type="entry name" value="VTT_dom"/>
</dbReference>
<keyword evidence="3 6" id="KW-0812">Transmembrane</keyword>
<evidence type="ECO:0000256" key="2">
    <source>
        <dbReference type="ARBA" id="ARBA00022475"/>
    </source>
</evidence>
<dbReference type="PANTHER" id="PTHR42709">
    <property type="entry name" value="ALKALINE PHOSPHATASE LIKE PROTEIN"/>
    <property type="match status" value="1"/>
</dbReference>
<keyword evidence="2" id="KW-1003">Cell membrane</keyword>
<feature type="transmembrane region" description="Helical" evidence="6">
    <location>
        <begin position="186"/>
        <end position="204"/>
    </location>
</feature>
<dbReference type="PANTHER" id="PTHR42709:SF6">
    <property type="entry name" value="UNDECAPRENYL PHOSPHATE TRANSPORTER A"/>
    <property type="match status" value="1"/>
</dbReference>